<gene>
    <name evidence="2" type="ORF">CPATCC_004037</name>
</gene>
<keyword evidence="1" id="KW-1133">Transmembrane helix</keyword>
<name>A0A7S7REM9_CRYPV</name>
<dbReference type="VEuPathDB" id="CryptoDB:CPATCC_0002260"/>
<protein>
    <submittedName>
        <fullName evidence="2">Uncharacterized protein</fullName>
    </submittedName>
</protein>
<feature type="transmembrane region" description="Helical" evidence="1">
    <location>
        <begin position="12"/>
        <end position="31"/>
    </location>
</feature>
<sequence>MDASVILSRLSLYCSMLCLIIFSVSSSGIIGSCDSVGDDVPVNTLFEFVTSLLELEFEANFLLILPALTASSYPSLILFKDFITSKVNFLSLLSNKDGLLKLS</sequence>
<organism evidence="2 3">
    <name type="scientific">Cryptosporidium parvum</name>
    <dbReference type="NCBI Taxonomy" id="5807"/>
    <lineage>
        <taxon>Eukaryota</taxon>
        <taxon>Sar</taxon>
        <taxon>Alveolata</taxon>
        <taxon>Apicomplexa</taxon>
        <taxon>Conoidasida</taxon>
        <taxon>Coccidia</taxon>
        <taxon>Eucoccidiorida</taxon>
        <taxon>Eimeriorina</taxon>
        <taxon>Cryptosporidiidae</taxon>
        <taxon>Cryptosporidium</taxon>
    </lineage>
</organism>
<reference evidence="2 3" key="1">
    <citation type="submission" date="2019-09" db="EMBL/GenBank/DDBJ databases">
        <title>Consistent, comparative and evidence-based genome assembly and annotation for Cryptosporidium parvum, C. hominis and C. tyzzeri.</title>
        <authorList>
            <person name="Baptista R.P."/>
            <person name="Li Y."/>
            <person name="Sateriale A."/>
            <person name="Ansell B."/>
            <person name="Jex A."/>
            <person name="Sanders M."/>
            <person name="Brooks K."/>
            <person name="Tracey A."/>
            <person name="Berriman M."/>
            <person name="Striepen B."/>
            <person name="Cotton J.A."/>
            <person name="Kissinger J.C."/>
        </authorList>
    </citation>
    <scope>NUCLEOTIDE SEQUENCE [LARGE SCALE GENOMIC DNA]</scope>
    <source>
        <strain evidence="2 3">IOWA-ATCC</strain>
    </source>
</reference>
<evidence type="ECO:0000256" key="1">
    <source>
        <dbReference type="SAM" id="Phobius"/>
    </source>
</evidence>
<accession>A0A7S7REM9</accession>
<evidence type="ECO:0000313" key="2">
    <source>
        <dbReference type="EMBL" id="QOY39971.1"/>
    </source>
</evidence>
<keyword evidence="1" id="KW-0472">Membrane</keyword>
<dbReference type="EMBL" id="CP044415">
    <property type="protein sequence ID" value="QOY39971.1"/>
    <property type="molecule type" value="Genomic_DNA"/>
</dbReference>
<evidence type="ECO:0000313" key="3">
    <source>
        <dbReference type="Proteomes" id="UP000593906"/>
    </source>
</evidence>
<keyword evidence="1" id="KW-0812">Transmembrane</keyword>
<feature type="transmembrane region" description="Helical" evidence="1">
    <location>
        <begin position="61"/>
        <end position="79"/>
    </location>
</feature>
<proteinExistence type="predicted"/>
<dbReference type="Proteomes" id="UP000593906">
    <property type="component" value="Chromosome 8"/>
</dbReference>
<dbReference type="AlphaFoldDB" id="A0A7S7REM9"/>